<dbReference type="PANTHER" id="PTHR33129">
    <property type="entry name" value="PROTEIN KINASE DOMAIN-CONTAINING PROTEIN-RELATED"/>
    <property type="match status" value="1"/>
</dbReference>
<evidence type="ECO:0000313" key="6">
    <source>
        <dbReference type="Proteomes" id="UP000193648"/>
    </source>
</evidence>
<dbReference type="GO" id="GO:0043657">
    <property type="term" value="C:host cell"/>
    <property type="evidence" value="ECO:0007669"/>
    <property type="project" value="UniProtKB-SubCell"/>
</dbReference>
<organism evidence="5 6">
    <name type="scientific">Lobosporangium transversale</name>
    <dbReference type="NCBI Taxonomy" id="64571"/>
    <lineage>
        <taxon>Eukaryota</taxon>
        <taxon>Fungi</taxon>
        <taxon>Fungi incertae sedis</taxon>
        <taxon>Mucoromycota</taxon>
        <taxon>Mortierellomycotina</taxon>
        <taxon>Mortierellomycetes</taxon>
        <taxon>Mortierellales</taxon>
        <taxon>Mortierellaceae</taxon>
        <taxon>Lobosporangium</taxon>
    </lineage>
</organism>
<sequence>MSRISKSTTDNIKSSEPTKLKLFCIVEGEPAFSVNINSDQTIDDLKDAIKAKKPGLDHVAANLLTLKLISGGATKEGIRKLSKGSLKVLDNEFENSILTFLTGQQIISFTLLLKDRDQLENNEGDRSSSKRTKLDEDNLMKAISAAGLAQKAIINGDPNLSVLTKIDMISSPLGIKIPVLMVRDLYVRSAFKELYDTIVKSFYINGDNREPATKIVVTGTAEDFMPFLNLPSTWFLVDSSPKPELLLVRTIFSVSPKAFLSKVEAFQKVPDGFMEHLYDLIGGVPRYVLEAPQEELRKYSAEDRCKEKVRAKAEKRALGRIQQALDNLQDPMKILQHFEQAKDSLCYSSHLLHRYPTEDHEGFQLVWASNYIMEKVYDAADDNTWNEILNRLANSKVGVDRGAMFELYMRCILRIGNRCFQAKNLDDNTEITIDIKASPDVKWFNTLECYKDKMQGSLWIPNSKTFAYVDMLITPNYLLQVTTSKDHGIKSKPFKVLLKSMRKNKWIHSSKEVAFIFVVPQDMVEEFKEQAYRTGADRVDPKPTNKLKNIKQYVLAVDLQDELRRCRKKASQADNPNESRIVNQ</sequence>
<dbReference type="InParanoid" id="A0A1Y2GAH7"/>
<reference evidence="5 6" key="1">
    <citation type="submission" date="2016-07" db="EMBL/GenBank/DDBJ databases">
        <title>Pervasive Adenine N6-methylation of Active Genes in Fungi.</title>
        <authorList>
            <consortium name="DOE Joint Genome Institute"/>
            <person name="Mondo S.J."/>
            <person name="Dannebaum R.O."/>
            <person name="Kuo R.C."/>
            <person name="Labutti K."/>
            <person name="Haridas S."/>
            <person name="Kuo A."/>
            <person name="Salamov A."/>
            <person name="Ahrendt S.R."/>
            <person name="Lipzen A."/>
            <person name="Sullivan W."/>
            <person name="Andreopoulos W.B."/>
            <person name="Clum A."/>
            <person name="Lindquist E."/>
            <person name="Daum C."/>
            <person name="Ramamoorthy G.K."/>
            <person name="Gryganskyi A."/>
            <person name="Culley D."/>
            <person name="Magnuson J.K."/>
            <person name="James T.Y."/>
            <person name="O'Malley M.A."/>
            <person name="Stajich J.E."/>
            <person name="Spatafora J.W."/>
            <person name="Visel A."/>
            <person name="Grigoriev I.V."/>
        </authorList>
    </citation>
    <scope>NUCLEOTIDE SEQUENCE [LARGE SCALE GENOMIC DNA]</scope>
    <source>
        <strain evidence="5 6">NRRL 3116</strain>
    </source>
</reference>
<dbReference type="InterPro" id="IPR045379">
    <property type="entry name" value="Crinkler_N"/>
</dbReference>
<protein>
    <recommendedName>
        <fullName evidence="4">Crinkler effector protein N-terminal domain-containing protein</fullName>
    </recommendedName>
</protein>
<evidence type="ECO:0000313" key="5">
    <source>
        <dbReference type="EMBL" id="ORZ04326.1"/>
    </source>
</evidence>
<dbReference type="Proteomes" id="UP000193648">
    <property type="component" value="Unassembled WGS sequence"/>
</dbReference>
<dbReference type="PANTHER" id="PTHR33129:SF1">
    <property type="entry name" value="ATP-BINDING PROTEIN"/>
    <property type="match status" value="1"/>
</dbReference>
<dbReference type="GO" id="GO:0005576">
    <property type="term" value="C:extracellular region"/>
    <property type="evidence" value="ECO:0007669"/>
    <property type="project" value="UniProtKB-SubCell"/>
</dbReference>
<dbReference type="InterPro" id="IPR052980">
    <property type="entry name" value="Crinkler_effector"/>
</dbReference>
<dbReference type="STRING" id="64571.A0A1Y2GAH7"/>
<dbReference type="OrthoDB" id="19861at2759"/>
<dbReference type="Pfam" id="PF20147">
    <property type="entry name" value="Crinkler"/>
    <property type="match status" value="1"/>
</dbReference>
<evidence type="ECO:0000256" key="2">
    <source>
        <dbReference type="ARBA" id="ARBA00004613"/>
    </source>
</evidence>
<evidence type="ECO:0000256" key="1">
    <source>
        <dbReference type="ARBA" id="ARBA00004340"/>
    </source>
</evidence>
<feature type="domain" description="Crinkler effector protein N-terminal" evidence="4">
    <location>
        <begin position="20"/>
        <end position="70"/>
    </location>
</feature>
<evidence type="ECO:0000259" key="4">
    <source>
        <dbReference type="Pfam" id="PF20147"/>
    </source>
</evidence>
<keyword evidence="3" id="KW-0964">Secreted</keyword>
<dbReference type="RefSeq" id="XP_021876484.1">
    <property type="nucleotide sequence ID" value="XM_022030663.1"/>
</dbReference>
<evidence type="ECO:0000256" key="3">
    <source>
        <dbReference type="ARBA" id="ARBA00022525"/>
    </source>
</evidence>
<name>A0A1Y2GAH7_9FUNG</name>
<gene>
    <name evidence="5" type="ORF">BCR41DRAFT_425991</name>
</gene>
<dbReference type="GeneID" id="33572504"/>
<keyword evidence="6" id="KW-1185">Reference proteome</keyword>
<comment type="subcellular location">
    <subcellularLocation>
        <location evidence="1">Host cell</location>
    </subcellularLocation>
    <subcellularLocation>
        <location evidence="2">Secreted</location>
    </subcellularLocation>
</comment>
<accession>A0A1Y2GAH7</accession>
<dbReference type="AlphaFoldDB" id="A0A1Y2GAH7"/>
<dbReference type="EMBL" id="MCFF01000058">
    <property type="protein sequence ID" value="ORZ04326.1"/>
    <property type="molecule type" value="Genomic_DNA"/>
</dbReference>
<comment type="caution">
    <text evidence="5">The sequence shown here is derived from an EMBL/GenBank/DDBJ whole genome shotgun (WGS) entry which is preliminary data.</text>
</comment>
<proteinExistence type="predicted"/>